<dbReference type="HAMAP" id="MF_00011">
    <property type="entry name" value="Adenylosucc_synth"/>
    <property type="match status" value="1"/>
</dbReference>
<dbReference type="InterPro" id="IPR042110">
    <property type="entry name" value="Adenylosuccinate_synth_dom2"/>
</dbReference>
<comment type="caution">
    <text evidence="9">The sequence shown here is derived from an EMBL/GenBank/DDBJ whole genome shotgun (WGS) entry which is preliminary data.</text>
</comment>
<dbReference type="InterPro" id="IPR027417">
    <property type="entry name" value="P-loop_NTPase"/>
</dbReference>
<evidence type="ECO:0000256" key="5">
    <source>
        <dbReference type="ARBA" id="ARBA00022755"/>
    </source>
</evidence>
<accession>A0A0G0HVY1</accession>
<keyword evidence="6 8" id="KW-0460">Magnesium</keyword>
<evidence type="ECO:0000256" key="8">
    <source>
        <dbReference type="HAMAP-Rule" id="MF_00011"/>
    </source>
</evidence>
<dbReference type="SUPFAM" id="SSF52540">
    <property type="entry name" value="P-loop containing nucleoside triphosphate hydrolases"/>
    <property type="match status" value="1"/>
</dbReference>
<comment type="function">
    <text evidence="8">Plays an important role in the de novo pathway of purine nucleotide biosynthesis. Catalyzes the first committed step in the biosynthesis of AMP from IMP.</text>
</comment>
<dbReference type="Gene3D" id="3.40.440.10">
    <property type="entry name" value="Adenylosuccinate Synthetase, subunit A, domain 1"/>
    <property type="match status" value="1"/>
</dbReference>
<organism evidence="9 10">
    <name type="scientific">Candidatus Daviesbacteria bacterium GW2011_GWA1_36_8</name>
    <dbReference type="NCBI Taxonomy" id="1618417"/>
    <lineage>
        <taxon>Bacteria</taxon>
        <taxon>Candidatus Daviesiibacteriota</taxon>
    </lineage>
</organism>
<dbReference type="UniPathway" id="UPA00075">
    <property type="reaction ID" value="UER00335"/>
</dbReference>
<evidence type="ECO:0000256" key="6">
    <source>
        <dbReference type="ARBA" id="ARBA00022842"/>
    </source>
</evidence>
<dbReference type="EC" id="6.3.4.4" evidence="8"/>
<dbReference type="NCBIfam" id="NF002223">
    <property type="entry name" value="PRK01117.1"/>
    <property type="match status" value="1"/>
</dbReference>
<feature type="binding site" evidence="8">
    <location>
        <position position="42"/>
    </location>
    <ligand>
        <name>Mg(2+)</name>
        <dbReference type="ChEBI" id="CHEBI:18420"/>
    </ligand>
</feature>
<dbReference type="InterPro" id="IPR001114">
    <property type="entry name" value="Adenylosuccinate_synthetase"/>
</dbReference>
<dbReference type="Gene3D" id="1.10.300.10">
    <property type="entry name" value="Adenylosuccinate Synthetase, subunit A, domain 2"/>
    <property type="match status" value="1"/>
</dbReference>
<dbReference type="AlphaFoldDB" id="A0A0G0HVY1"/>
<dbReference type="SMART" id="SM00788">
    <property type="entry name" value="Adenylsucc_synt"/>
    <property type="match status" value="1"/>
</dbReference>
<dbReference type="PANTHER" id="PTHR11846:SF0">
    <property type="entry name" value="ADENYLOSUCCINATE SYNTHETASE"/>
    <property type="match status" value="1"/>
</dbReference>
<feature type="binding site" evidence="8">
    <location>
        <begin position="331"/>
        <end position="333"/>
    </location>
    <ligand>
        <name>GTP</name>
        <dbReference type="ChEBI" id="CHEBI:37565"/>
    </ligand>
</feature>
<dbReference type="GO" id="GO:0005737">
    <property type="term" value="C:cytoplasm"/>
    <property type="evidence" value="ECO:0007669"/>
    <property type="project" value="UniProtKB-SubCell"/>
</dbReference>
<evidence type="ECO:0000256" key="1">
    <source>
        <dbReference type="ARBA" id="ARBA00011738"/>
    </source>
</evidence>
<feature type="binding site" description="in other chain" evidence="8">
    <location>
        <position position="130"/>
    </location>
    <ligand>
        <name>IMP</name>
        <dbReference type="ChEBI" id="CHEBI:58053"/>
        <note>ligand shared between dimeric partners</note>
    </ligand>
</feature>
<evidence type="ECO:0000256" key="7">
    <source>
        <dbReference type="ARBA" id="ARBA00023134"/>
    </source>
</evidence>
<keyword evidence="5 8" id="KW-0658">Purine biosynthesis</keyword>
<evidence type="ECO:0000256" key="2">
    <source>
        <dbReference type="ARBA" id="ARBA00022598"/>
    </source>
</evidence>
<feature type="binding site" evidence="8">
    <location>
        <position position="305"/>
    </location>
    <ligand>
        <name>GTP</name>
        <dbReference type="ChEBI" id="CHEBI:37565"/>
    </ligand>
</feature>
<comment type="subcellular location">
    <subcellularLocation>
        <location evidence="8">Cytoplasm</location>
    </subcellularLocation>
</comment>
<feature type="binding site" evidence="8">
    <location>
        <position position="15"/>
    </location>
    <ligand>
        <name>Mg(2+)</name>
        <dbReference type="ChEBI" id="CHEBI:18420"/>
    </ligand>
</feature>
<feature type="binding site" description="in other chain" evidence="8">
    <location>
        <position position="224"/>
    </location>
    <ligand>
        <name>IMP</name>
        <dbReference type="ChEBI" id="CHEBI:58053"/>
        <note>ligand shared between dimeric partners</note>
    </ligand>
</feature>
<protein>
    <recommendedName>
        <fullName evidence="8">Adenylosuccinate synthetase</fullName>
        <shortName evidence="8">AMPSase</shortName>
        <shortName evidence="8">AdSS</shortName>
        <ecNumber evidence="8">6.3.4.4</ecNumber>
    </recommendedName>
    <alternativeName>
        <fullName evidence="8">IMP--aspartate ligase</fullName>
    </alternativeName>
</protein>
<keyword evidence="2 8" id="KW-0436">Ligase</keyword>
<dbReference type="Gene3D" id="3.90.170.10">
    <property type="entry name" value="Adenylosuccinate Synthetase, subunit A, domain 3"/>
    <property type="match status" value="1"/>
</dbReference>
<comment type="cofactor">
    <cofactor evidence="8">
        <name>Mg(2+)</name>
        <dbReference type="ChEBI" id="CHEBI:18420"/>
    </cofactor>
    <text evidence="8">Binds 1 Mg(2+) ion per subunit.</text>
</comment>
<feature type="binding site" evidence="8">
    <location>
        <begin position="42"/>
        <end position="44"/>
    </location>
    <ligand>
        <name>GTP</name>
        <dbReference type="ChEBI" id="CHEBI:37565"/>
    </ligand>
</feature>
<comment type="similarity">
    <text evidence="8">Belongs to the adenylosuccinate synthetase family.</text>
</comment>
<reference evidence="9 10" key="1">
    <citation type="journal article" date="2015" name="Nature">
        <title>rRNA introns, odd ribosomes, and small enigmatic genomes across a large radiation of phyla.</title>
        <authorList>
            <person name="Brown C.T."/>
            <person name="Hug L.A."/>
            <person name="Thomas B.C."/>
            <person name="Sharon I."/>
            <person name="Castelle C.J."/>
            <person name="Singh A."/>
            <person name="Wilkins M.J."/>
            <person name="Williams K.H."/>
            <person name="Banfield J.F."/>
        </authorList>
    </citation>
    <scope>NUCLEOTIDE SEQUENCE [LARGE SCALE GENOMIC DNA]</scope>
</reference>
<feature type="binding site" description="in other chain" evidence="8">
    <location>
        <begin position="40"/>
        <end position="43"/>
    </location>
    <ligand>
        <name>IMP</name>
        <dbReference type="ChEBI" id="CHEBI:58053"/>
        <note>ligand shared between dimeric partners</note>
    </ligand>
</feature>
<feature type="binding site" description="in other chain" evidence="8">
    <location>
        <begin position="15"/>
        <end position="18"/>
    </location>
    <ligand>
        <name>IMP</name>
        <dbReference type="ChEBI" id="CHEBI:58053"/>
        <note>ligand shared between dimeric partners</note>
    </ligand>
</feature>
<dbReference type="GO" id="GO:0000287">
    <property type="term" value="F:magnesium ion binding"/>
    <property type="evidence" value="ECO:0007669"/>
    <property type="project" value="UniProtKB-UniRule"/>
</dbReference>
<dbReference type="InterPro" id="IPR042111">
    <property type="entry name" value="Adenylosuccinate_synth_dom3"/>
</dbReference>
<dbReference type="GO" id="GO:0004019">
    <property type="term" value="F:adenylosuccinate synthase activity"/>
    <property type="evidence" value="ECO:0007669"/>
    <property type="project" value="UniProtKB-UniRule"/>
</dbReference>
<dbReference type="PATRIC" id="fig|1618417.4.peg.160"/>
<dbReference type="CDD" id="cd03108">
    <property type="entry name" value="AdSS"/>
    <property type="match status" value="1"/>
</dbReference>
<feature type="active site" description="Proton donor" evidence="8">
    <location>
        <position position="43"/>
    </location>
</feature>
<feature type="active site" description="Proton acceptor" evidence="8">
    <location>
        <position position="15"/>
    </location>
</feature>
<dbReference type="GO" id="GO:0005525">
    <property type="term" value="F:GTP binding"/>
    <property type="evidence" value="ECO:0007669"/>
    <property type="project" value="UniProtKB-UniRule"/>
</dbReference>
<comment type="subunit">
    <text evidence="1 8">Homodimer.</text>
</comment>
<dbReference type="GO" id="GO:0046040">
    <property type="term" value="P:IMP metabolic process"/>
    <property type="evidence" value="ECO:0007669"/>
    <property type="project" value="TreeGrafter"/>
</dbReference>
<sequence>MSAEVIAVNGGKWGDEGKGKIVDHFAQSADVVIRAQGGDNAGHTIKNGTGKFVLHQVPSGIFNPDCLNIIGTGTVFNPVSFINEIADLQEKGVDVSNIRISNRAALVLPVHIIEDKLREGQRENGGIGTTNRGIGPAYTDRTSRDGLSVADINDLDTFMGKLKPLLKRKRDSYPGADNPQLHTDYYEDLRGQWFLELEEYITDSQALINKYLSHDSKIVIEGAQGTLLDKDYGTLPYVTSSSTTIGGLLQGAGIPPSALTQAIGVFKAYDSRVGNGGFPTELKGEEGDRLRELGHEYGATTNRPRRVGWFDGVAALYSSQLNGYTDIALTRLDTLSEFGKAQINYGYQLDGEQTDIFPANDNDALEKCIPCNISKFKMEDISWVRKFKDLPLEAQFYCNRISQITDTRISLIGIGEGREDLIII</sequence>
<evidence type="ECO:0000256" key="3">
    <source>
        <dbReference type="ARBA" id="ARBA00022723"/>
    </source>
</evidence>
<keyword evidence="4 8" id="KW-0547">Nucleotide-binding</keyword>
<dbReference type="Proteomes" id="UP000034448">
    <property type="component" value="Unassembled WGS sequence"/>
</dbReference>
<feature type="binding site" evidence="8">
    <location>
        <position position="144"/>
    </location>
    <ligand>
        <name>IMP</name>
        <dbReference type="ChEBI" id="CHEBI:58053"/>
        <note>ligand shared between dimeric partners</note>
    </ligand>
</feature>
<dbReference type="FunFam" id="3.90.170.10:FF:000001">
    <property type="entry name" value="Adenylosuccinate synthetase"/>
    <property type="match status" value="1"/>
</dbReference>
<dbReference type="NCBIfam" id="TIGR00184">
    <property type="entry name" value="purA"/>
    <property type="match status" value="1"/>
</dbReference>
<feature type="binding site" description="in other chain" evidence="8">
    <location>
        <position position="239"/>
    </location>
    <ligand>
        <name>IMP</name>
        <dbReference type="ChEBI" id="CHEBI:58053"/>
        <note>ligand shared between dimeric partners</note>
    </ligand>
</feature>
<keyword evidence="8" id="KW-0963">Cytoplasm</keyword>
<proteinExistence type="inferred from homology"/>
<dbReference type="GO" id="GO:0044208">
    <property type="term" value="P:'de novo' AMP biosynthetic process"/>
    <property type="evidence" value="ECO:0007669"/>
    <property type="project" value="UniProtKB-UniRule"/>
</dbReference>
<evidence type="ECO:0000313" key="10">
    <source>
        <dbReference type="Proteomes" id="UP000034448"/>
    </source>
</evidence>
<dbReference type="PANTHER" id="PTHR11846">
    <property type="entry name" value="ADENYLOSUCCINATE SYNTHETASE"/>
    <property type="match status" value="1"/>
</dbReference>
<evidence type="ECO:0000313" key="9">
    <source>
        <dbReference type="EMBL" id="KKQ16184.1"/>
    </source>
</evidence>
<dbReference type="Pfam" id="PF00709">
    <property type="entry name" value="Adenylsucc_synt"/>
    <property type="match status" value="1"/>
</dbReference>
<dbReference type="InterPro" id="IPR042109">
    <property type="entry name" value="Adenylosuccinate_synth_dom1"/>
</dbReference>
<keyword evidence="3 8" id="KW-0479">Metal-binding</keyword>
<comment type="catalytic activity">
    <reaction evidence="8">
        <text>IMP + L-aspartate + GTP = N(6)-(1,2-dicarboxyethyl)-AMP + GDP + phosphate + 2 H(+)</text>
        <dbReference type="Rhea" id="RHEA:15753"/>
        <dbReference type="ChEBI" id="CHEBI:15378"/>
        <dbReference type="ChEBI" id="CHEBI:29991"/>
        <dbReference type="ChEBI" id="CHEBI:37565"/>
        <dbReference type="ChEBI" id="CHEBI:43474"/>
        <dbReference type="ChEBI" id="CHEBI:57567"/>
        <dbReference type="ChEBI" id="CHEBI:58053"/>
        <dbReference type="ChEBI" id="CHEBI:58189"/>
        <dbReference type="EC" id="6.3.4.4"/>
    </reaction>
</comment>
<comment type="pathway">
    <text evidence="8">Purine metabolism; AMP biosynthesis via de novo pathway; AMP from IMP: step 1/2.</text>
</comment>
<feature type="binding site" evidence="8">
    <location>
        <begin position="299"/>
        <end position="305"/>
    </location>
    <ligand>
        <name>substrate</name>
    </ligand>
</feature>
<keyword evidence="7 8" id="KW-0342">GTP-binding</keyword>
<dbReference type="EMBL" id="LBSJ01000004">
    <property type="protein sequence ID" value="KKQ16184.1"/>
    <property type="molecule type" value="Genomic_DNA"/>
</dbReference>
<feature type="binding site" description="in other chain" evidence="8">
    <location>
        <position position="303"/>
    </location>
    <ligand>
        <name>IMP</name>
        <dbReference type="ChEBI" id="CHEBI:58053"/>
        <note>ligand shared between dimeric partners</note>
    </ligand>
</feature>
<name>A0A0G0HVY1_9BACT</name>
<evidence type="ECO:0000256" key="4">
    <source>
        <dbReference type="ARBA" id="ARBA00022741"/>
    </source>
</evidence>
<gene>
    <name evidence="8" type="primary">purA</name>
    <name evidence="9" type="ORF">US28_C0004G0026</name>
</gene>
<feature type="binding site" evidence="8">
    <location>
        <begin position="14"/>
        <end position="20"/>
    </location>
    <ligand>
        <name>GTP</name>
        <dbReference type="ChEBI" id="CHEBI:37565"/>
    </ligand>
</feature>
<feature type="binding site" evidence="8">
    <location>
        <begin position="413"/>
        <end position="415"/>
    </location>
    <ligand>
        <name>GTP</name>
        <dbReference type="ChEBI" id="CHEBI:37565"/>
    </ligand>
</feature>